<sequence length="82" mass="9094">MVVKSIVAVTEYFRLETWHGAVNRPVLSIILQTRNALFTASSAANTELATTRAVAAAKNILIEHPVPLWRHGARARFVLQDI</sequence>
<accession>A0A1C3URJ5</accession>
<evidence type="ECO:0000313" key="2">
    <source>
        <dbReference type="Proteomes" id="UP000199205"/>
    </source>
</evidence>
<name>A0A1C3URJ5_9HYPH</name>
<dbReference type="Proteomes" id="UP000199205">
    <property type="component" value="Unassembled WGS sequence"/>
</dbReference>
<dbReference type="AlphaFoldDB" id="A0A1C3URJ5"/>
<organism evidence="1 2">
    <name type="scientific">Rhizobium lusitanum</name>
    <dbReference type="NCBI Taxonomy" id="293958"/>
    <lineage>
        <taxon>Bacteria</taxon>
        <taxon>Pseudomonadati</taxon>
        <taxon>Pseudomonadota</taxon>
        <taxon>Alphaproteobacteria</taxon>
        <taxon>Hyphomicrobiales</taxon>
        <taxon>Rhizobiaceae</taxon>
        <taxon>Rhizobium/Agrobacterium group</taxon>
        <taxon>Rhizobium</taxon>
    </lineage>
</organism>
<evidence type="ECO:0000313" key="1">
    <source>
        <dbReference type="EMBL" id="SCB18140.1"/>
    </source>
</evidence>
<reference evidence="1 2" key="1">
    <citation type="submission" date="2016-08" db="EMBL/GenBank/DDBJ databases">
        <authorList>
            <person name="Seilhamer J.J."/>
        </authorList>
    </citation>
    <scope>NUCLEOTIDE SEQUENCE [LARGE SCALE GENOMIC DNA]</scope>
    <source>
        <strain evidence="1 2">P1-7</strain>
    </source>
</reference>
<protein>
    <submittedName>
        <fullName evidence="1">Uncharacterized protein</fullName>
    </submittedName>
</protein>
<proteinExistence type="predicted"/>
<dbReference type="EMBL" id="FMAF01000003">
    <property type="protein sequence ID" value="SCB18140.1"/>
    <property type="molecule type" value="Genomic_DNA"/>
</dbReference>
<gene>
    <name evidence="1" type="ORF">GA0061101_103224</name>
</gene>